<sequence>MQSAVEVLMDAFETVGTPKEGHEVCGLVCDALAETLRPENSFFHKRPQYLNPVPTAFAIALRENFTDLIDDMLNRFPIVSCGGKGRKTRQCPLAAAEAYDISPKLPLETAMMHGRIEQVKMLLSHGARIGKDPEASPFVACRTAAKHGYEDVVESYLELLPWDYNNVTLHSTASLVSTATIAHH</sequence>
<organism evidence="1 2">
    <name type="scientific">Phaeosphaeria nodorum (strain SN15 / ATCC MYA-4574 / FGSC 10173)</name>
    <name type="common">Glume blotch fungus</name>
    <name type="synonym">Parastagonospora nodorum</name>
    <dbReference type="NCBI Taxonomy" id="321614"/>
    <lineage>
        <taxon>Eukaryota</taxon>
        <taxon>Fungi</taxon>
        <taxon>Dikarya</taxon>
        <taxon>Ascomycota</taxon>
        <taxon>Pezizomycotina</taxon>
        <taxon>Dothideomycetes</taxon>
        <taxon>Pleosporomycetidae</taxon>
        <taxon>Pleosporales</taxon>
        <taxon>Pleosporineae</taxon>
        <taxon>Phaeosphaeriaceae</taxon>
        <taxon>Parastagonospora</taxon>
    </lineage>
</organism>
<dbReference type="VEuPathDB" id="FungiDB:JI435_074430"/>
<accession>A0A7U2HXN0</accession>
<evidence type="ECO:0000313" key="2">
    <source>
        <dbReference type="Proteomes" id="UP000663193"/>
    </source>
</evidence>
<name>A0A7U2HXN0_PHANO</name>
<evidence type="ECO:0008006" key="3">
    <source>
        <dbReference type="Google" id="ProtNLM"/>
    </source>
</evidence>
<dbReference type="Proteomes" id="UP000663193">
    <property type="component" value="Chromosome 4"/>
</dbReference>
<proteinExistence type="predicted"/>
<evidence type="ECO:0000313" key="1">
    <source>
        <dbReference type="EMBL" id="QRC94169.1"/>
    </source>
</evidence>
<dbReference type="InterPro" id="IPR036770">
    <property type="entry name" value="Ankyrin_rpt-contain_sf"/>
</dbReference>
<protein>
    <recommendedName>
        <fullName evidence="3">Ankyrin repeat protein</fullName>
    </recommendedName>
</protein>
<gene>
    <name evidence="1" type="ORF">JI435_074430</name>
</gene>
<dbReference type="SUPFAM" id="SSF48403">
    <property type="entry name" value="Ankyrin repeat"/>
    <property type="match status" value="1"/>
</dbReference>
<dbReference type="Gene3D" id="1.25.40.20">
    <property type="entry name" value="Ankyrin repeat-containing domain"/>
    <property type="match status" value="1"/>
</dbReference>
<dbReference type="AlphaFoldDB" id="A0A7U2HXN0"/>
<keyword evidence="2" id="KW-1185">Reference proteome</keyword>
<reference evidence="2" key="1">
    <citation type="journal article" date="2021" name="BMC Genomics">
        <title>Chromosome-level genome assembly and manually-curated proteome of model necrotroph Parastagonospora nodorum Sn15 reveals a genome-wide trove of candidate effector homologs, and redundancy of virulence-related functions within an accessory chromosome.</title>
        <authorList>
            <person name="Bertazzoni S."/>
            <person name="Jones D.A.B."/>
            <person name="Phan H.T."/>
            <person name="Tan K.-C."/>
            <person name="Hane J.K."/>
        </authorList>
    </citation>
    <scope>NUCLEOTIDE SEQUENCE [LARGE SCALE GENOMIC DNA]</scope>
    <source>
        <strain evidence="2">SN15 / ATCC MYA-4574 / FGSC 10173)</strain>
    </source>
</reference>
<dbReference type="EMBL" id="CP069026">
    <property type="protein sequence ID" value="QRC94169.1"/>
    <property type="molecule type" value="Genomic_DNA"/>
</dbReference>